<dbReference type="STRING" id="43335.A0A4U5QRK2"/>
<feature type="compositionally biased region" description="Polar residues" evidence="5">
    <location>
        <begin position="398"/>
        <end position="413"/>
    </location>
</feature>
<evidence type="ECO:0000256" key="3">
    <source>
        <dbReference type="ARBA" id="ARBA00023163"/>
    </source>
</evidence>
<organism evidence="6">
    <name type="scientific">Populus alba</name>
    <name type="common">White poplar</name>
    <dbReference type="NCBI Taxonomy" id="43335"/>
    <lineage>
        <taxon>Eukaryota</taxon>
        <taxon>Viridiplantae</taxon>
        <taxon>Streptophyta</taxon>
        <taxon>Embryophyta</taxon>
        <taxon>Tracheophyta</taxon>
        <taxon>Spermatophyta</taxon>
        <taxon>Magnoliopsida</taxon>
        <taxon>eudicotyledons</taxon>
        <taxon>Gunneridae</taxon>
        <taxon>Pentapetalae</taxon>
        <taxon>rosids</taxon>
        <taxon>fabids</taxon>
        <taxon>Malpighiales</taxon>
        <taxon>Salicaceae</taxon>
        <taxon>Saliceae</taxon>
        <taxon>Populus</taxon>
    </lineage>
</organism>
<keyword evidence="3" id="KW-0804">Transcription</keyword>
<dbReference type="Pfam" id="PF05132">
    <property type="entry name" value="RNA_pol_Rpc4"/>
    <property type="match status" value="1"/>
</dbReference>
<evidence type="ECO:0000313" key="6">
    <source>
        <dbReference type="EMBL" id="TKS13019.1"/>
    </source>
</evidence>
<evidence type="ECO:0000256" key="2">
    <source>
        <dbReference type="ARBA" id="ARBA00022478"/>
    </source>
</evidence>
<evidence type="ECO:0000256" key="1">
    <source>
        <dbReference type="ARBA" id="ARBA00004123"/>
    </source>
</evidence>
<keyword evidence="2 6" id="KW-0240">DNA-directed RNA polymerase</keyword>
<gene>
    <name evidence="6" type="ORF">D5086_0000053320</name>
</gene>
<name>A0A4U5QRK2_POPAL</name>
<evidence type="ECO:0000256" key="4">
    <source>
        <dbReference type="ARBA" id="ARBA00023242"/>
    </source>
</evidence>
<dbReference type="EMBL" id="RCHU01000138">
    <property type="protein sequence ID" value="TKS13019.1"/>
    <property type="molecule type" value="Genomic_DNA"/>
</dbReference>
<dbReference type="GO" id="GO:0042797">
    <property type="term" value="P:tRNA transcription by RNA polymerase III"/>
    <property type="evidence" value="ECO:0007669"/>
    <property type="project" value="TreeGrafter"/>
</dbReference>
<feature type="region of interest" description="Disordered" evidence="5">
    <location>
        <begin position="385"/>
        <end position="421"/>
    </location>
</feature>
<evidence type="ECO:0000256" key="5">
    <source>
        <dbReference type="SAM" id="MobiDB-lite"/>
    </source>
</evidence>
<dbReference type="GO" id="GO:0005666">
    <property type="term" value="C:RNA polymerase III complex"/>
    <property type="evidence" value="ECO:0007669"/>
    <property type="project" value="InterPro"/>
</dbReference>
<dbReference type="InterPro" id="IPR007811">
    <property type="entry name" value="RPC4"/>
</dbReference>
<dbReference type="PANTHER" id="PTHR13408">
    <property type="entry name" value="DNA-DIRECTED RNA POLYMERASE III"/>
    <property type="match status" value="1"/>
</dbReference>
<accession>A0A4U5QRK2</accession>
<dbReference type="PANTHER" id="PTHR13408:SF0">
    <property type="entry name" value="DNA-DIRECTED RNA POLYMERASE III SUBUNIT RPC4"/>
    <property type="match status" value="1"/>
</dbReference>
<sequence length="607" mass="68574">MLEEGLSQFHFNLLPPKLPMYSFADDLFNLTVLQYRFMPKAPLCRLSKPEVKTKRVENVDTLHAMNLMKQFQALQKPDIAFGPGAAATKPFPSWSNADAARPREKEYIEPWQPFLRSAKTVSHKQRQDLCFTLQTDSSSLSSAVERSRLQLQQLRRLQLRQPSLTKGGEVEEARWASQQHRVLAWALKWNLNEEPQEYKTITISSWSWSSLLPYLLPITPAVAVFSSLQREQEAAGARCHHQSLQFLSHFEHASQQQRGFFLYFGHRLLLQQHPSFPCRGCAGHSNTEGPPLRPSSFSQQTCLHTPSFIGWILKYMEHKPPKDAQRKYRFMPKAPPRRLSKPEVKTERVENVDTLHAMNLMKQFQERSLKPKITNEKKVQKPDIAFGPGAAATKPFPSWSTINRDQGSSSNGNADAPGQREKEYIEPWDYYSNYPVSLPMRRPYSGNSAILDEEEFAEVSEAVTYDENSTNSAVELGLMEENVEASMLFVQLPPTMPMIKRSATAAGPEVKVSSRPSGGARAIEKTCRLDELPAGYMGKVLVYRSGAVKLKLGDTLYDVSPGMNSIFAQDVVAINRGEETCCVVAEIEKRVTLIPDVDAIISRVAEM</sequence>
<dbReference type="AlphaFoldDB" id="A0A4U5QRK2"/>
<comment type="caution">
    <text evidence="6">The sequence shown here is derived from an EMBL/GenBank/DDBJ whole genome shotgun (WGS) entry which is preliminary data.</text>
</comment>
<reference evidence="6" key="1">
    <citation type="submission" date="2018-10" db="EMBL/GenBank/DDBJ databases">
        <title>Population genomic analysis revealed the cold adaptation of white poplar.</title>
        <authorList>
            <person name="Liu Y.-J."/>
        </authorList>
    </citation>
    <scope>NUCLEOTIDE SEQUENCE [LARGE SCALE GENOMIC DNA]</scope>
    <source>
        <strain evidence="6">PAL-ZL1</strain>
    </source>
</reference>
<proteinExistence type="predicted"/>
<dbReference type="GO" id="GO:0003677">
    <property type="term" value="F:DNA binding"/>
    <property type="evidence" value="ECO:0007669"/>
    <property type="project" value="InterPro"/>
</dbReference>
<comment type="subcellular location">
    <subcellularLocation>
        <location evidence="1">Nucleus</location>
    </subcellularLocation>
</comment>
<keyword evidence="4" id="KW-0539">Nucleus</keyword>
<protein>
    <submittedName>
        <fullName evidence="6">DNA-directed RNA polymerase 3 RPC4 family protein</fullName>
    </submittedName>
</protein>